<name>A0AAD6IYL6_DREDA</name>
<dbReference type="AlphaFoldDB" id="A0AAD6IYL6"/>
<accession>A0AAD6IYL6</accession>
<proteinExistence type="predicted"/>
<sequence length="156" mass="17892">MADESKATDFGKALFQARQEHTKSTMKTWHSHSQKLPHYGYMAMNMNKYGIISTIETTRVFRRLRDDNDPDTSILEYSPAIKWNDRGLESPLAAWLFTAIEAERHGGFNLSIADALSKDQEPNRRFEFDKIQSLQYRAVGMKGDNSLIKDTADMNV</sequence>
<comment type="caution">
    <text evidence="1">The sequence shown here is derived from an EMBL/GenBank/DDBJ whole genome shotgun (WGS) entry which is preliminary data.</text>
</comment>
<reference evidence="1" key="1">
    <citation type="submission" date="2023-01" db="EMBL/GenBank/DDBJ databases">
        <title>The chitinases involved in constricting ring structure development in the nematode-trapping fungus Drechslerella dactyloides.</title>
        <authorList>
            <person name="Wang R."/>
            <person name="Zhang L."/>
            <person name="Tang P."/>
            <person name="Li S."/>
            <person name="Liang L."/>
        </authorList>
    </citation>
    <scope>NUCLEOTIDE SEQUENCE</scope>
    <source>
        <strain evidence="1">YMF1.00031</strain>
    </source>
</reference>
<organism evidence="1 2">
    <name type="scientific">Drechslerella dactyloides</name>
    <name type="common">Nematode-trapping fungus</name>
    <name type="synonym">Arthrobotrys dactyloides</name>
    <dbReference type="NCBI Taxonomy" id="74499"/>
    <lineage>
        <taxon>Eukaryota</taxon>
        <taxon>Fungi</taxon>
        <taxon>Dikarya</taxon>
        <taxon>Ascomycota</taxon>
        <taxon>Pezizomycotina</taxon>
        <taxon>Orbiliomycetes</taxon>
        <taxon>Orbiliales</taxon>
        <taxon>Orbiliaceae</taxon>
        <taxon>Drechslerella</taxon>
    </lineage>
</organism>
<dbReference type="EMBL" id="JAQGDS010000006">
    <property type="protein sequence ID" value="KAJ6259950.1"/>
    <property type="molecule type" value="Genomic_DNA"/>
</dbReference>
<protein>
    <submittedName>
        <fullName evidence="1">Uncharacterized protein</fullName>
    </submittedName>
</protein>
<keyword evidence="2" id="KW-1185">Reference proteome</keyword>
<dbReference type="Proteomes" id="UP001221413">
    <property type="component" value="Unassembled WGS sequence"/>
</dbReference>
<gene>
    <name evidence="1" type="ORF">Dda_5594</name>
</gene>
<evidence type="ECO:0000313" key="1">
    <source>
        <dbReference type="EMBL" id="KAJ6259950.1"/>
    </source>
</evidence>
<evidence type="ECO:0000313" key="2">
    <source>
        <dbReference type="Proteomes" id="UP001221413"/>
    </source>
</evidence>